<evidence type="ECO:0000313" key="2">
    <source>
        <dbReference type="Proteomes" id="UP000434475"/>
    </source>
</evidence>
<organism evidence="1 2">
    <name type="scientific">Flavonifractor plautii</name>
    <name type="common">Fusobacterium plautii</name>
    <dbReference type="NCBI Taxonomy" id="292800"/>
    <lineage>
        <taxon>Bacteria</taxon>
        <taxon>Bacillati</taxon>
        <taxon>Bacillota</taxon>
        <taxon>Clostridia</taxon>
        <taxon>Eubacteriales</taxon>
        <taxon>Oscillospiraceae</taxon>
        <taxon>Flavonifractor</taxon>
    </lineage>
</organism>
<reference evidence="1 2" key="1">
    <citation type="journal article" date="2019" name="Nat. Med.">
        <title>A library of human gut bacterial isolates paired with longitudinal multiomics data enables mechanistic microbiome research.</title>
        <authorList>
            <person name="Poyet M."/>
            <person name="Groussin M."/>
            <person name="Gibbons S.M."/>
            <person name="Avila-Pacheco J."/>
            <person name="Jiang X."/>
            <person name="Kearney S.M."/>
            <person name="Perrotta A.R."/>
            <person name="Berdy B."/>
            <person name="Zhao S."/>
            <person name="Lieberman T.D."/>
            <person name="Swanson P.K."/>
            <person name="Smith M."/>
            <person name="Roesemann S."/>
            <person name="Alexander J.E."/>
            <person name="Rich S.A."/>
            <person name="Livny J."/>
            <person name="Vlamakis H."/>
            <person name="Clish C."/>
            <person name="Bullock K."/>
            <person name="Deik A."/>
            <person name="Scott J."/>
            <person name="Pierce K.A."/>
            <person name="Xavier R.J."/>
            <person name="Alm E.J."/>
        </authorList>
    </citation>
    <scope>NUCLEOTIDE SEQUENCE [LARGE SCALE GENOMIC DNA]</scope>
    <source>
        <strain evidence="1 2">BIOML-A2</strain>
    </source>
</reference>
<comment type="caution">
    <text evidence="1">The sequence shown here is derived from an EMBL/GenBank/DDBJ whole genome shotgun (WGS) entry which is preliminary data.</text>
</comment>
<proteinExistence type="predicted"/>
<name>A0A6I2R9S7_FLAPL</name>
<gene>
    <name evidence="1" type="ORF">GKE97_21035</name>
</gene>
<protein>
    <submittedName>
        <fullName evidence="1">Uncharacterized protein</fullName>
    </submittedName>
</protein>
<dbReference type="RefSeq" id="WP_108981893.1">
    <property type="nucleotide sequence ID" value="NZ_JAQLWY010000042.1"/>
</dbReference>
<dbReference type="AlphaFoldDB" id="A0A6I2R9S7"/>
<sequence length="246" mass="28659">MKKFEVRRFGSFWAGDLTRTDDRPALYTKNNILRFGDSTVDESVNIPWVWVGDKWISKATVLTNITWNELDAFGFTRGRPVRIDGDLYYCRCPHLDVNPDSCEFRQAVNESGQGNEFWTWQGHYFMGDRTIGMEDNKGTVHPCYWMEGMHPYLSRAEYMACSERNCFVGFRPVLERLCPKNRDLVGRDVTVWTDTWKFAGHLRETNLYDLVLDGCPDTERSDSWKEFAVVDNGRTIVDLEKVIYMG</sequence>
<accession>A0A6I2R9S7</accession>
<evidence type="ECO:0000313" key="1">
    <source>
        <dbReference type="EMBL" id="MSB21966.1"/>
    </source>
</evidence>
<dbReference type="Proteomes" id="UP000434475">
    <property type="component" value="Unassembled WGS sequence"/>
</dbReference>
<dbReference type="EMBL" id="WKPR01000030">
    <property type="protein sequence ID" value="MSB21966.1"/>
    <property type="molecule type" value="Genomic_DNA"/>
</dbReference>